<keyword evidence="3" id="KW-1185">Reference proteome</keyword>
<organism evidence="2 3">
    <name type="scientific">Agromyces allii</name>
    <dbReference type="NCBI Taxonomy" id="393607"/>
    <lineage>
        <taxon>Bacteria</taxon>
        <taxon>Bacillati</taxon>
        <taxon>Actinomycetota</taxon>
        <taxon>Actinomycetes</taxon>
        <taxon>Micrococcales</taxon>
        <taxon>Microbacteriaceae</taxon>
        <taxon>Agromyces</taxon>
    </lineage>
</organism>
<dbReference type="SUPFAM" id="SSF55961">
    <property type="entry name" value="Bet v1-like"/>
    <property type="match status" value="1"/>
</dbReference>
<protein>
    <recommendedName>
        <fullName evidence="1">Clp R domain-containing protein</fullName>
    </recommendedName>
</protein>
<evidence type="ECO:0000313" key="2">
    <source>
        <dbReference type="EMBL" id="GAA1953718.1"/>
    </source>
</evidence>
<dbReference type="InterPro" id="IPR004176">
    <property type="entry name" value="Clp_R_N"/>
</dbReference>
<reference evidence="3" key="1">
    <citation type="journal article" date="2019" name="Int. J. Syst. Evol. Microbiol.">
        <title>The Global Catalogue of Microorganisms (GCM) 10K type strain sequencing project: providing services to taxonomists for standard genome sequencing and annotation.</title>
        <authorList>
            <consortium name="The Broad Institute Genomics Platform"/>
            <consortium name="The Broad Institute Genome Sequencing Center for Infectious Disease"/>
            <person name="Wu L."/>
            <person name="Ma J."/>
        </authorList>
    </citation>
    <scope>NUCLEOTIDE SEQUENCE [LARGE SCALE GENOMIC DNA]</scope>
    <source>
        <strain evidence="3">JCM 13584</strain>
    </source>
</reference>
<feature type="domain" description="Clp R" evidence="1">
    <location>
        <begin position="121"/>
        <end position="162"/>
    </location>
</feature>
<dbReference type="Pfam" id="PF02861">
    <property type="entry name" value="Clp_N"/>
    <property type="match status" value="1"/>
</dbReference>
<evidence type="ECO:0000313" key="3">
    <source>
        <dbReference type="Proteomes" id="UP001499954"/>
    </source>
</evidence>
<gene>
    <name evidence="2" type="ORF">GCM10009717_19540</name>
</gene>
<name>A0ABP5BW97_9MICO</name>
<accession>A0ABP5BW97</accession>
<evidence type="ECO:0000259" key="1">
    <source>
        <dbReference type="Pfam" id="PF02861"/>
    </source>
</evidence>
<dbReference type="SUPFAM" id="SSF81923">
    <property type="entry name" value="Double Clp-N motif"/>
    <property type="match status" value="1"/>
</dbReference>
<dbReference type="Proteomes" id="UP001499954">
    <property type="component" value="Unassembled WGS sequence"/>
</dbReference>
<sequence>MRGSLSPVTAGFLSDAAPALRDPSNPMHPERWTSRSRRVVVLAAQAGSRRGRIGTEALLLSLAFDDGIGGRALAARGVEPADLLVAAEALAPDTNAGGTEPTFAPMTARALLTAVAYAGGAAVTTGHLLLGLLDEPDSVAVSILAALGVRTRALKRAVVTATEVHGVTDDERRSGSGEVVERVDLRVPHPAPLVWSLVHPVRNAPLLSESIVHGAVVSEADGVLIEEVRHRTPSGEVTHRYESVVEVPGRRERTRVLAPTDLLPTVAVNELTPMGEETHWRCELLMEGDYARWPLAASLIAGWSAQTRGRMHRARDLLDAGWMPGGPTPERPRDAR</sequence>
<proteinExistence type="predicted"/>
<dbReference type="EMBL" id="BAAAMK010000002">
    <property type="protein sequence ID" value="GAA1953718.1"/>
    <property type="molecule type" value="Genomic_DNA"/>
</dbReference>
<dbReference type="Gene3D" id="1.10.1780.10">
    <property type="entry name" value="Clp, N-terminal domain"/>
    <property type="match status" value="1"/>
</dbReference>
<dbReference type="InterPro" id="IPR036628">
    <property type="entry name" value="Clp_N_dom_sf"/>
</dbReference>
<comment type="caution">
    <text evidence="2">The sequence shown here is derived from an EMBL/GenBank/DDBJ whole genome shotgun (WGS) entry which is preliminary data.</text>
</comment>